<gene>
    <name evidence="4" type="ORF">UAU_02860</name>
</gene>
<dbReference type="PROSITE" id="PS50977">
    <property type="entry name" value="HTH_TETR_2"/>
    <property type="match status" value="1"/>
</dbReference>
<evidence type="ECO:0000259" key="3">
    <source>
        <dbReference type="PROSITE" id="PS50977"/>
    </source>
</evidence>
<accession>R2Q9U8</accession>
<dbReference type="STRING" id="160454.RV10_GL004692"/>
<evidence type="ECO:0000256" key="2">
    <source>
        <dbReference type="PROSITE-ProRule" id="PRU00335"/>
    </source>
</evidence>
<sequence length="208" mass="24611">MVIKVFLESSEKMPRSLTENEKELQRQNFFNHGKNLIFRYGLSRVSVDDIVKEAGMAKGSFYNYFSSKDDFFYQLIFQIHEEGFIQIKDLLQAVSKLPSKEKRVQIKKFFWGLMNSPIQQFMLNEHDEIEKYLARYSKASLAELKEMELQNYQDIISKLDLTEKNPMIIHNYIHIIFFGVGHKEMLNLEYVEATVEIMIEGLLNYLDL</sequence>
<keyword evidence="1 2" id="KW-0238">DNA-binding</keyword>
<evidence type="ECO:0000313" key="4">
    <source>
        <dbReference type="EMBL" id="EOH93217.1"/>
    </source>
</evidence>
<dbReference type="eggNOG" id="COG1309">
    <property type="taxonomic scope" value="Bacteria"/>
</dbReference>
<dbReference type="Gene3D" id="1.10.357.10">
    <property type="entry name" value="Tetracycline Repressor, domain 2"/>
    <property type="match status" value="1"/>
</dbReference>
<dbReference type="SUPFAM" id="SSF46689">
    <property type="entry name" value="Homeodomain-like"/>
    <property type="match status" value="1"/>
</dbReference>
<dbReference type="HOGENOM" id="CLU_069356_42_0_9"/>
<dbReference type="Pfam" id="PF00440">
    <property type="entry name" value="TetR_N"/>
    <property type="match status" value="1"/>
</dbReference>
<evidence type="ECO:0000256" key="1">
    <source>
        <dbReference type="ARBA" id="ARBA00023125"/>
    </source>
</evidence>
<dbReference type="InterPro" id="IPR009057">
    <property type="entry name" value="Homeodomain-like_sf"/>
</dbReference>
<dbReference type="GO" id="GO:0003677">
    <property type="term" value="F:DNA binding"/>
    <property type="evidence" value="ECO:0007669"/>
    <property type="project" value="UniProtKB-UniRule"/>
</dbReference>
<dbReference type="PANTHER" id="PTHR43479">
    <property type="entry name" value="ACREF/ENVCD OPERON REPRESSOR-RELATED"/>
    <property type="match status" value="1"/>
</dbReference>
<feature type="domain" description="HTH tetR-type" evidence="3">
    <location>
        <begin position="23"/>
        <end position="83"/>
    </location>
</feature>
<reference evidence="4 5" key="1">
    <citation type="submission" date="2013-02" db="EMBL/GenBank/DDBJ databases">
        <title>The Genome Sequence of Enterococcus pallens BAA-351.</title>
        <authorList>
            <consortium name="The Broad Institute Genome Sequencing Platform"/>
            <consortium name="The Broad Institute Genome Sequencing Center for Infectious Disease"/>
            <person name="Earl A.M."/>
            <person name="Gilmore M.S."/>
            <person name="Lebreton F."/>
            <person name="Walker B."/>
            <person name="Young S.K."/>
            <person name="Zeng Q."/>
            <person name="Gargeya S."/>
            <person name="Fitzgerald M."/>
            <person name="Haas B."/>
            <person name="Abouelleil A."/>
            <person name="Alvarado L."/>
            <person name="Arachchi H.M."/>
            <person name="Berlin A.M."/>
            <person name="Chapman S.B."/>
            <person name="Dewar J."/>
            <person name="Goldberg J."/>
            <person name="Griggs A."/>
            <person name="Gujja S."/>
            <person name="Hansen M."/>
            <person name="Howarth C."/>
            <person name="Imamovic A."/>
            <person name="Larimer J."/>
            <person name="McCowan C."/>
            <person name="Murphy C."/>
            <person name="Neiman D."/>
            <person name="Pearson M."/>
            <person name="Priest M."/>
            <person name="Roberts A."/>
            <person name="Saif S."/>
            <person name="Shea T."/>
            <person name="Sisk P."/>
            <person name="Sykes S."/>
            <person name="Wortman J."/>
            <person name="Nusbaum C."/>
            <person name="Birren B."/>
        </authorList>
    </citation>
    <scope>NUCLEOTIDE SEQUENCE [LARGE SCALE GENOMIC DNA]</scope>
    <source>
        <strain evidence="4 5">ATCC BAA-351</strain>
    </source>
</reference>
<evidence type="ECO:0000313" key="5">
    <source>
        <dbReference type="Proteomes" id="UP000013782"/>
    </source>
</evidence>
<dbReference type="EMBL" id="AJAQ01000018">
    <property type="protein sequence ID" value="EOH93217.1"/>
    <property type="molecule type" value="Genomic_DNA"/>
</dbReference>
<dbReference type="InterPro" id="IPR050624">
    <property type="entry name" value="HTH-type_Tx_Regulator"/>
</dbReference>
<proteinExistence type="predicted"/>
<name>R2Q9U8_9ENTE</name>
<organism evidence="4 5">
    <name type="scientific">Enterococcus pallens ATCC BAA-351</name>
    <dbReference type="NCBI Taxonomy" id="1158607"/>
    <lineage>
        <taxon>Bacteria</taxon>
        <taxon>Bacillati</taxon>
        <taxon>Bacillota</taxon>
        <taxon>Bacilli</taxon>
        <taxon>Lactobacillales</taxon>
        <taxon>Enterococcaceae</taxon>
        <taxon>Enterococcus</taxon>
    </lineage>
</organism>
<dbReference type="Proteomes" id="UP000013782">
    <property type="component" value="Unassembled WGS sequence"/>
</dbReference>
<dbReference type="PANTHER" id="PTHR43479:SF11">
    <property type="entry name" value="ACREF_ENVCD OPERON REPRESSOR-RELATED"/>
    <property type="match status" value="1"/>
</dbReference>
<protein>
    <recommendedName>
        <fullName evidence="3">HTH tetR-type domain-containing protein</fullName>
    </recommendedName>
</protein>
<comment type="caution">
    <text evidence="4">The sequence shown here is derived from an EMBL/GenBank/DDBJ whole genome shotgun (WGS) entry which is preliminary data.</text>
</comment>
<dbReference type="PATRIC" id="fig|1158607.3.peg.2852"/>
<keyword evidence="5" id="KW-1185">Reference proteome</keyword>
<dbReference type="InterPro" id="IPR001647">
    <property type="entry name" value="HTH_TetR"/>
</dbReference>
<dbReference type="AlphaFoldDB" id="R2Q9U8"/>
<feature type="DNA-binding region" description="H-T-H motif" evidence="2">
    <location>
        <begin position="46"/>
        <end position="65"/>
    </location>
</feature>